<proteinExistence type="predicted"/>
<dbReference type="AlphaFoldDB" id="M2ATY0"/>
<reference evidence="1" key="1">
    <citation type="submission" date="2012-11" db="EMBL/GenBank/DDBJ databases">
        <title>Permanent draft genomes of Rhodopirellula europaea strain SH398 and 6C.</title>
        <authorList>
            <person name="Richter M."/>
            <person name="Richter-Heitmann T."/>
            <person name="Frank C."/>
            <person name="Harder J."/>
            <person name="Glockner F.O."/>
        </authorList>
    </citation>
    <scope>NUCLEOTIDE SEQUENCE</scope>
    <source>
        <strain evidence="1">6C</strain>
    </source>
</reference>
<name>M2ATY0_9BACT</name>
<comment type="caution">
    <text evidence="1">The sequence shown here is derived from an EMBL/GenBank/DDBJ whole genome shotgun (WGS) entry which is preliminary data.</text>
</comment>
<dbReference type="EMBL" id="ANMO01000130">
    <property type="protein sequence ID" value="EMB16177.1"/>
    <property type="molecule type" value="Genomic_DNA"/>
</dbReference>
<protein>
    <submittedName>
        <fullName evidence="1">Uncharacterized protein</fullName>
    </submittedName>
</protein>
<keyword evidence="2" id="KW-1185">Reference proteome</keyword>
<reference evidence="1" key="2">
    <citation type="journal article" date="2013" name="Mar. Genomics">
        <title>Expression of sulfatases in Rhodopirellula baltica and the diversity of sulfatases in the genus Rhodopirellula.</title>
        <authorList>
            <person name="Wegner C.E."/>
            <person name="Richter-Heitmann T."/>
            <person name="Klindworth A."/>
            <person name="Klockow C."/>
            <person name="Richter M."/>
            <person name="Achstetter T."/>
            <person name="Glockner F.O."/>
            <person name="Harder J."/>
        </authorList>
    </citation>
    <scope>NUCLEOTIDE SEQUENCE [LARGE SCALE GENOMIC DNA]</scope>
    <source>
        <strain evidence="1">6C</strain>
    </source>
</reference>
<evidence type="ECO:0000313" key="1">
    <source>
        <dbReference type="EMBL" id="EMB16177.1"/>
    </source>
</evidence>
<accession>M2ATY0</accession>
<evidence type="ECO:0000313" key="2">
    <source>
        <dbReference type="Proteomes" id="UP000011529"/>
    </source>
</evidence>
<dbReference type="Proteomes" id="UP000011529">
    <property type="component" value="Unassembled WGS sequence"/>
</dbReference>
<organism evidence="1 2">
    <name type="scientific">Rhodopirellula europaea 6C</name>
    <dbReference type="NCBI Taxonomy" id="1263867"/>
    <lineage>
        <taxon>Bacteria</taxon>
        <taxon>Pseudomonadati</taxon>
        <taxon>Planctomycetota</taxon>
        <taxon>Planctomycetia</taxon>
        <taxon>Pirellulales</taxon>
        <taxon>Pirellulaceae</taxon>
        <taxon>Rhodopirellula</taxon>
    </lineage>
</organism>
<gene>
    <name evidence="1" type="ORF">RE6C_03086</name>
</gene>
<sequence>MRRFFFSRGSWLCPDRTSVAAVAQYIGFLSIDGQFFDAAFSQTIDHFIGDAGAGAE</sequence>